<comment type="subcellular location">
    <subcellularLocation>
        <location evidence="1 11">Golgi apparatus membrane</location>
        <topology evidence="1 11">Single-pass type II membrane protein</topology>
    </subcellularLocation>
</comment>
<dbReference type="PANTHER" id="PTHR11214:SF314">
    <property type="entry name" value="HEXOSYLTRANSFERASE"/>
    <property type="match status" value="1"/>
</dbReference>
<dbReference type="Gene3D" id="3.90.550.50">
    <property type="match status" value="1"/>
</dbReference>
<evidence type="ECO:0000256" key="5">
    <source>
        <dbReference type="ARBA" id="ARBA00022692"/>
    </source>
</evidence>
<evidence type="ECO:0000256" key="9">
    <source>
        <dbReference type="ARBA" id="ARBA00023136"/>
    </source>
</evidence>
<evidence type="ECO:0000256" key="2">
    <source>
        <dbReference type="ARBA" id="ARBA00008661"/>
    </source>
</evidence>
<gene>
    <name evidence="13" type="ORF">O3P69_005159</name>
</gene>
<evidence type="ECO:0000313" key="13">
    <source>
        <dbReference type="EMBL" id="KAK8396969.1"/>
    </source>
</evidence>
<comment type="similarity">
    <text evidence="2 11">Belongs to the glycosyltransferase 31 family.</text>
</comment>
<comment type="caution">
    <text evidence="13">The sequence shown here is derived from an EMBL/GenBank/DDBJ whole genome shotgun (WGS) entry which is preliminary data.</text>
</comment>
<evidence type="ECO:0000256" key="10">
    <source>
        <dbReference type="ARBA" id="ARBA00023180"/>
    </source>
</evidence>
<dbReference type="EC" id="2.4.1.-" evidence="11"/>
<dbReference type="Proteomes" id="UP001487740">
    <property type="component" value="Unassembled WGS sequence"/>
</dbReference>
<dbReference type="EMBL" id="JARAKH010000015">
    <property type="protein sequence ID" value="KAK8396969.1"/>
    <property type="molecule type" value="Genomic_DNA"/>
</dbReference>
<evidence type="ECO:0000256" key="11">
    <source>
        <dbReference type="RuleBase" id="RU363063"/>
    </source>
</evidence>
<feature type="region of interest" description="Disordered" evidence="12">
    <location>
        <begin position="64"/>
        <end position="94"/>
    </location>
</feature>
<keyword evidence="4" id="KW-0808">Transferase</keyword>
<accession>A0AAW0UBL1</accession>
<evidence type="ECO:0000256" key="4">
    <source>
        <dbReference type="ARBA" id="ARBA00022679"/>
    </source>
</evidence>
<keyword evidence="6 11" id="KW-0735">Signal-anchor</keyword>
<dbReference type="GO" id="GO:0016758">
    <property type="term" value="F:hexosyltransferase activity"/>
    <property type="evidence" value="ECO:0007669"/>
    <property type="project" value="InterPro"/>
</dbReference>
<evidence type="ECO:0000256" key="8">
    <source>
        <dbReference type="ARBA" id="ARBA00023034"/>
    </source>
</evidence>
<organism evidence="13 14">
    <name type="scientific">Scylla paramamosain</name>
    <name type="common">Mud crab</name>
    <dbReference type="NCBI Taxonomy" id="85552"/>
    <lineage>
        <taxon>Eukaryota</taxon>
        <taxon>Metazoa</taxon>
        <taxon>Ecdysozoa</taxon>
        <taxon>Arthropoda</taxon>
        <taxon>Crustacea</taxon>
        <taxon>Multicrustacea</taxon>
        <taxon>Malacostraca</taxon>
        <taxon>Eumalacostraca</taxon>
        <taxon>Eucarida</taxon>
        <taxon>Decapoda</taxon>
        <taxon>Pleocyemata</taxon>
        <taxon>Brachyura</taxon>
        <taxon>Eubrachyura</taxon>
        <taxon>Portunoidea</taxon>
        <taxon>Portunidae</taxon>
        <taxon>Portuninae</taxon>
        <taxon>Scylla</taxon>
    </lineage>
</organism>
<feature type="transmembrane region" description="Helical" evidence="11">
    <location>
        <begin position="36"/>
        <end position="53"/>
    </location>
</feature>
<proteinExistence type="inferred from homology"/>
<evidence type="ECO:0000256" key="1">
    <source>
        <dbReference type="ARBA" id="ARBA00004323"/>
    </source>
</evidence>
<protein>
    <recommendedName>
        <fullName evidence="11">Hexosyltransferase</fullName>
        <ecNumber evidence="11">2.4.1.-</ecNumber>
    </recommendedName>
</protein>
<dbReference type="GO" id="GO:0000139">
    <property type="term" value="C:Golgi membrane"/>
    <property type="evidence" value="ECO:0007669"/>
    <property type="project" value="UniProtKB-SubCell"/>
</dbReference>
<dbReference type="InterPro" id="IPR002659">
    <property type="entry name" value="Glyco_trans_31"/>
</dbReference>
<keyword evidence="3 11" id="KW-0328">Glycosyltransferase</keyword>
<dbReference type="FunFam" id="3.90.550.50:FF:000001">
    <property type="entry name" value="Hexosyltransferase"/>
    <property type="match status" value="1"/>
</dbReference>
<keyword evidence="10" id="KW-0325">Glycoprotein</keyword>
<evidence type="ECO:0000256" key="12">
    <source>
        <dbReference type="SAM" id="MobiDB-lite"/>
    </source>
</evidence>
<reference evidence="13 14" key="1">
    <citation type="submission" date="2023-03" db="EMBL/GenBank/DDBJ databases">
        <title>High-quality genome of Scylla paramamosain provides insights in environmental adaptation.</title>
        <authorList>
            <person name="Zhang L."/>
        </authorList>
    </citation>
    <scope>NUCLEOTIDE SEQUENCE [LARGE SCALE GENOMIC DNA]</scope>
    <source>
        <strain evidence="13">LZ_2023a</strain>
        <tissue evidence="13">Muscle</tissue>
    </source>
</reference>
<evidence type="ECO:0000256" key="6">
    <source>
        <dbReference type="ARBA" id="ARBA00022968"/>
    </source>
</evidence>
<evidence type="ECO:0000313" key="14">
    <source>
        <dbReference type="Proteomes" id="UP001487740"/>
    </source>
</evidence>
<dbReference type="Pfam" id="PF01762">
    <property type="entry name" value="Galactosyl_T"/>
    <property type="match status" value="1"/>
</dbReference>
<name>A0AAW0UBL1_SCYPA</name>
<dbReference type="PANTHER" id="PTHR11214">
    <property type="entry name" value="BETA-1,3-N-ACETYLGLUCOSAMINYLTRANSFERASE"/>
    <property type="match status" value="1"/>
</dbReference>
<dbReference type="GO" id="GO:0006493">
    <property type="term" value="P:protein O-linked glycosylation"/>
    <property type="evidence" value="ECO:0007669"/>
    <property type="project" value="TreeGrafter"/>
</dbReference>
<keyword evidence="5 11" id="KW-0812">Transmembrane</keyword>
<evidence type="ECO:0000256" key="7">
    <source>
        <dbReference type="ARBA" id="ARBA00022989"/>
    </source>
</evidence>
<keyword evidence="8 11" id="KW-0333">Golgi apparatus</keyword>
<keyword evidence="9 11" id="KW-0472">Membrane</keyword>
<keyword evidence="14" id="KW-1185">Reference proteome</keyword>
<keyword evidence="7 11" id="KW-1133">Transmembrane helix</keyword>
<sequence length="365" mass="40841">MLTRLVNVHLPSTRSTNGSRWKGVIKMPRKPRLPALLAYVFFISLGLLLYVAARGPQQEIEGVAEESWSAGTGEEARAQAEAGRSVKRRGRNKELPANPHDYHMMINKANLCAGEEKVWLLVVVSSAVPNFLRRRAIRDTWGSTSALSPSNAKLVFLLANPNDSELQRQVVEEFRTYGDILQEDFVDSYMNLTLKSVMGLKWASTYCSQAQYLLKTDDDIFVNVPVLLTYLQEASKTRWITGCIKQKKAFRPVNAVPGMPLPPAHPPFVAGAGYVISGDLVKEMYEASLETRPIPVEDVYITAHLGRKVNAHPPIHDARFTCGEKVMDDCDLAQAFTGHHIGPERMYRVWEKLNPNGITSPCFDF</sequence>
<dbReference type="AlphaFoldDB" id="A0AAW0UBL1"/>
<evidence type="ECO:0000256" key="3">
    <source>
        <dbReference type="ARBA" id="ARBA00022676"/>
    </source>
</evidence>